<accession>A0ACB8FQJ2</accession>
<protein>
    <submittedName>
        <fullName evidence="1">Uncharacterized protein</fullName>
    </submittedName>
</protein>
<comment type="caution">
    <text evidence="1">The sequence shown here is derived from an EMBL/GenBank/DDBJ whole genome shotgun (WGS) entry which is preliminary data.</text>
</comment>
<evidence type="ECO:0000313" key="2">
    <source>
        <dbReference type="Proteomes" id="UP000827872"/>
    </source>
</evidence>
<reference evidence="1" key="1">
    <citation type="submission" date="2021-08" db="EMBL/GenBank/DDBJ databases">
        <title>The first chromosome-level gecko genome reveals the dynamic sex chromosomes of Neotropical dwarf geckos (Sphaerodactylidae: Sphaerodactylus).</title>
        <authorList>
            <person name="Pinto B.J."/>
            <person name="Keating S.E."/>
            <person name="Gamble T."/>
        </authorList>
    </citation>
    <scope>NUCLEOTIDE SEQUENCE</scope>
    <source>
        <strain evidence="1">TG3544</strain>
    </source>
</reference>
<dbReference type="Proteomes" id="UP000827872">
    <property type="component" value="Linkage Group LG06"/>
</dbReference>
<gene>
    <name evidence="1" type="ORF">K3G42_023939</name>
</gene>
<organism evidence="1 2">
    <name type="scientific">Sphaerodactylus townsendi</name>
    <dbReference type="NCBI Taxonomy" id="933632"/>
    <lineage>
        <taxon>Eukaryota</taxon>
        <taxon>Metazoa</taxon>
        <taxon>Chordata</taxon>
        <taxon>Craniata</taxon>
        <taxon>Vertebrata</taxon>
        <taxon>Euteleostomi</taxon>
        <taxon>Lepidosauria</taxon>
        <taxon>Squamata</taxon>
        <taxon>Bifurcata</taxon>
        <taxon>Gekkota</taxon>
        <taxon>Sphaerodactylidae</taxon>
        <taxon>Sphaerodactylus</taxon>
    </lineage>
</organism>
<proteinExistence type="predicted"/>
<evidence type="ECO:0000313" key="1">
    <source>
        <dbReference type="EMBL" id="KAH8007555.1"/>
    </source>
</evidence>
<dbReference type="EMBL" id="CM037619">
    <property type="protein sequence ID" value="KAH8007555.1"/>
    <property type="molecule type" value="Genomic_DNA"/>
</dbReference>
<name>A0ACB8FQJ2_9SAUR</name>
<keyword evidence="2" id="KW-1185">Reference proteome</keyword>
<sequence length="283" mass="30892">MPAEVLAPHEEGQQSQDEDRTLKLSVLEYCLVLEAGGEDPALGVDHEGLFQQADAEVQVPMEYGVEAVTDRRRLLSEHWKEKVEAPDEMDGAVLALMPHDAQNLKHWRVVEGEDGDEEADQEEEEEEEGVADDAQPLESGGGTQELLLQHALGLQHGPLHAADESFAAAQDVVQAQEEVAAVEQQQLESDGGSALAKNAHQLHGALKLAAGMVYQQGLDLVQRETRFAGVAEGLALLGKNFYENLSEVFRLEVMEEDESGMVILIVVTEALVKDSHAEQVCEE</sequence>